<proteinExistence type="inferred from homology"/>
<protein>
    <recommendedName>
        <fullName evidence="4">tRNA pseudouridine synthase A</fullName>
        <ecNumber evidence="4">5.4.99.12</ecNumber>
    </recommendedName>
    <alternativeName>
        <fullName evidence="4">tRNA pseudouridine(38-40) synthase</fullName>
    </alternativeName>
    <alternativeName>
        <fullName evidence="4">tRNA pseudouridylate synthase I</fullName>
    </alternativeName>
    <alternativeName>
        <fullName evidence="4">tRNA-uridine isomerase I</fullName>
    </alternativeName>
</protein>
<reference evidence="9" key="1">
    <citation type="submission" date="2022-06" db="EMBL/GenBank/DDBJ databases">
        <title>New Polynucleobacter species.</title>
        <authorList>
            <person name="Hahn M.W."/>
        </authorList>
    </citation>
    <scope>NUCLEOTIDE SEQUENCE</scope>
    <source>
        <strain evidence="9">UK-FUSCHL-C3</strain>
    </source>
</reference>
<dbReference type="InterPro" id="IPR020094">
    <property type="entry name" value="TruA/RsuA/RluB/E/F_N"/>
</dbReference>
<dbReference type="EMBL" id="CP099959">
    <property type="protein sequence ID" value="XCC58486.1"/>
    <property type="molecule type" value="Genomic_DNA"/>
</dbReference>
<sequence>MRIALGVQYDGSAYCGWQIQPDQATVQNTLEQAIQQFIGKKELVRVTAAGRTDTGVHALGQVVHFDADVERDPWSWVRGINTFLPNDVVVNWAKVVPPDFDARFTAHERTYIYAIVAGPTRSPTLAKRVGYHMMPSGQWFDASAMQIAADYLIGEQDFSSFRASECQSKTPMKHLYECSITSEQPFLYFKIRANAFLHHMVRNIVGSLLVVGQGKQKPEWIKTILQAKNRELAAPTFAPDGLYLMEVGYPKDLAIPTPHWQNAWLPKELMLSV</sequence>
<dbReference type="Gene3D" id="3.30.70.660">
    <property type="entry name" value="Pseudouridine synthase I, catalytic domain, C-terminal subdomain"/>
    <property type="match status" value="1"/>
</dbReference>
<dbReference type="NCBIfam" id="TIGR00071">
    <property type="entry name" value="hisT_truA"/>
    <property type="match status" value="1"/>
</dbReference>
<accession>A0AAU8A517</accession>
<dbReference type="Pfam" id="PF01416">
    <property type="entry name" value="PseudoU_synth_1"/>
    <property type="match status" value="2"/>
</dbReference>
<feature type="binding site" evidence="4 6">
    <location>
        <position position="111"/>
    </location>
    <ligand>
        <name>substrate</name>
    </ligand>
</feature>
<name>A0AAU8A517_9BURK</name>
<evidence type="ECO:0000256" key="5">
    <source>
        <dbReference type="PIRSR" id="PIRSR001430-1"/>
    </source>
</evidence>
<dbReference type="GO" id="GO:0160147">
    <property type="term" value="F:tRNA pseudouridine(38-40) synthase activity"/>
    <property type="evidence" value="ECO:0007669"/>
    <property type="project" value="UniProtKB-EC"/>
</dbReference>
<evidence type="ECO:0000313" key="9">
    <source>
        <dbReference type="EMBL" id="XCC58486.1"/>
    </source>
</evidence>
<dbReference type="HAMAP" id="MF_00171">
    <property type="entry name" value="TruA"/>
    <property type="match status" value="1"/>
</dbReference>
<organism evidence="9">
    <name type="scientific">Polynucleobacter sp. UK-FUSCHL-C3</name>
    <dbReference type="NCBI Taxonomy" id="2955208"/>
    <lineage>
        <taxon>Bacteria</taxon>
        <taxon>Pseudomonadati</taxon>
        <taxon>Pseudomonadota</taxon>
        <taxon>Betaproteobacteria</taxon>
        <taxon>Burkholderiales</taxon>
        <taxon>Burkholderiaceae</taxon>
        <taxon>Polynucleobacter</taxon>
    </lineage>
</organism>
<dbReference type="InterPro" id="IPR001406">
    <property type="entry name" value="PsdUridine_synth_TruA"/>
</dbReference>
<dbReference type="PANTHER" id="PTHR11142">
    <property type="entry name" value="PSEUDOURIDYLATE SYNTHASE"/>
    <property type="match status" value="1"/>
</dbReference>
<keyword evidence="2 4" id="KW-0819">tRNA processing</keyword>
<evidence type="ECO:0000256" key="1">
    <source>
        <dbReference type="ARBA" id="ARBA00009375"/>
    </source>
</evidence>
<comment type="catalytic activity">
    <reaction evidence="4 7">
        <text>uridine(38/39/40) in tRNA = pseudouridine(38/39/40) in tRNA</text>
        <dbReference type="Rhea" id="RHEA:22376"/>
        <dbReference type="Rhea" id="RHEA-COMP:10085"/>
        <dbReference type="Rhea" id="RHEA-COMP:10087"/>
        <dbReference type="ChEBI" id="CHEBI:65314"/>
        <dbReference type="ChEBI" id="CHEBI:65315"/>
        <dbReference type="EC" id="5.4.99.12"/>
    </reaction>
</comment>
<keyword evidence="3 4" id="KW-0413">Isomerase</keyword>
<feature type="active site" description="Nucleophile" evidence="4 5">
    <location>
        <position position="53"/>
    </location>
</feature>
<dbReference type="InterPro" id="IPR020097">
    <property type="entry name" value="PsdUridine_synth_TruA_a/b_dom"/>
</dbReference>
<comment type="similarity">
    <text evidence="1 4 7">Belongs to the tRNA pseudouridine synthase TruA family.</text>
</comment>
<evidence type="ECO:0000256" key="2">
    <source>
        <dbReference type="ARBA" id="ARBA00022694"/>
    </source>
</evidence>
<dbReference type="SUPFAM" id="SSF55120">
    <property type="entry name" value="Pseudouridine synthase"/>
    <property type="match status" value="1"/>
</dbReference>
<dbReference type="EC" id="5.4.99.12" evidence="4"/>
<dbReference type="GO" id="GO:0031119">
    <property type="term" value="P:tRNA pseudouridine synthesis"/>
    <property type="evidence" value="ECO:0007669"/>
    <property type="project" value="UniProtKB-UniRule"/>
</dbReference>
<evidence type="ECO:0000259" key="8">
    <source>
        <dbReference type="Pfam" id="PF01416"/>
    </source>
</evidence>
<feature type="domain" description="Pseudouridine synthase I TruA alpha/beta" evidence="8">
    <location>
        <begin position="7"/>
        <end position="104"/>
    </location>
</feature>
<comment type="subunit">
    <text evidence="4">Homodimer.</text>
</comment>
<dbReference type="PANTHER" id="PTHR11142:SF0">
    <property type="entry name" value="TRNA PSEUDOURIDINE SYNTHASE-LIKE 1"/>
    <property type="match status" value="1"/>
</dbReference>
<feature type="domain" description="Pseudouridine synthase I TruA alpha/beta" evidence="8">
    <location>
        <begin position="148"/>
        <end position="250"/>
    </location>
</feature>
<evidence type="ECO:0000256" key="3">
    <source>
        <dbReference type="ARBA" id="ARBA00023235"/>
    </source>
</evidence>
<dbReference type="InterPro" id="IPR020095">
    <property type="entry name" value="PsdUridine_synth_TruA_C"/>
</dbReference>
<dbReference type="GO" id="GO:0003723">
    <property type="term" value="F:RNA binding"/>
    <property type="evidence" value="ECO:0007669"/>
    <property type="project" value="InterPro"/>
</dbReference>
<dbReference type="PIRSF" id="PIRSF001430">
    <property type="entry name" value="tRNA_psdUrid_synth"/>
    <property type="match status" value="1"/>
</dbReference>
<evidence type="ECO:0000256" key="4">
    <source>
        <dbReference type="HAMAP-Rule" id="MF_00171"/>
    </source>
</evidence>
<dbReference type="FunFam" id="3.30.70.580:FF:000001">
    <property type="entry name" value="tRNA pseudouridine synthase A"/>
    <property type="match status" value="1"/>
</dbReference>
<dbReference type="InterPro" id="IPR020103">
    <property type="entry name" value="PsdUridine_synth_cat_dom_sf"/>
</dbReference>
<dbReference type="CDD" id="cd02570">
    <property type="entry name" value="PseudoU_synth_EcTruA"/>
    <property type="match status" value="1"/>
</dbReference>
<dbReference type="Gene3D" id="3.30.70.580">
    <property type="entry name" value="Pseudouridine synthase I, catalytic domain, N-terminal subdomain"/>
    <property type="match status" value="1"/>
</dbReference>
<gene>
    <name evidence="4 9" type="primary">truA</name>
    <name evidence="9" type="ORF">NKE59_04165</name>
</gene>
<dbReference type="AlphaFoldDB" id="A0AAU8A517"/>
<evidence type="ECO:0000256" key="7">
    <source>
        <dbReference type="RuleBase" id="RU003792"/>
    </source>
</evidence>
<comment type="caution">
    <text evidence="4">Lacks conserved residue(s) required for the propagation of feature annotation.</text>
</comment>
<comment type="function">
    <text evidence="4">Formation of pseudouridine at positions 38, 39 and 40 in the anticodon stem and loop of transfer RNAs.</text>
</comment>
<evidence type="ECO:0000256" key="6">
    <source>
        <dbReference type="PIRSR" id="PIRSR001430-2"/>
    </source>
</evidence>